<proteinExistence type="predicted"/>
<reference evidence="1" key="1">
    <citation type="submission" date="2023-07" db="EMBL/GenBank/DDBJ databases">
        <authorList>
            <person name="Kim M."/>
        </authorList>
    </citation>
    <scope>NUCLEOTIDE SEQUENCE</scope>
    <source>
        <strain evidence="1">BIUV-7</strain>
    </source>
</reference>
<comment type="caution">
    <text evidence="1">The sequence shown here is derived from an EMBL/GenBank/DDBJ whole genome shotgun (WGS) entry which is preliminary data.</text>
</comment>
<dbReference type="PANTHER" id="PTHR34309:SF10">
    <property type="entry name" value="SLR1406 PROTEIN"/>
    <property type="match status" value="1"/>
</dbReference>
<organism evidence="1 2">
    <name type="scientific">Sphingomonas natans</name>
    <dbReference type="NCBI Taxonomy" id="3063330"/>
    <lineage>
        <taxon>Bacteria</taxon>
        <taxon>Pseudomonadati</taxon>
        <taxon>Pseudomonadota</taxon>
        <taxon>Alphaproteobacteria</taxon>
        <taxon>Sphingomonadales</taxon>
        <taxon>Sphingomonadaceae</taxon>
        <taxon>Sphingomonas</taxon>
    </lineage>
</organism>
<gene>
    <name evidence="1" type="ORF">Q4F19_07140</name>
</gene>
<name>A0ABT8Y747_9SPHN</name>
<dbReference type="Pfam" id="PF03928">
    <property type="entry name" value="HbpS-like"/>
    <property type="match status" value="1"/>
</dbReference>
<dbReference type="InterPro" id="IPR038084">
    <property type="entry name" value="PduO/GlcC-like_sf"/>
</dbReference>
<accession>A0ABT8Y747</accession>
<evidence type="ECO:0000313" key="1">
    <source>
        <dbReference type="EMBL" id="MDO6414151.1"/>
    </source>
</evidence>
<dbReference type="RefSeq" id="WP_303541139.1">
    <property type="nucleotide sequence ID" value="NZ_JAUOTP010000003.1"/>
</dbReference>
<dbReference type="Gene3D" id="3.30.450.150">
    <property type="entry name" value="Haem-degrading domain"/>
    <property type="match status" value="1"/>
</dbReference>
<dbReference type="InterPro" id="IPR005624">
    <property type="entry name" value="PduO/GlcC-like"/>
</dbReference>
<evidence type="ECO:0000313" key="2">
    <source>
        <dbReference type="Proteomes" id="UP001169764"/>
    </source>
</evidence>
<protein>
    <submittedName>
        <fullName evidence="1">Heme-binding protein</fullName>
    </submittedName>
</protein>
<dbReference type="PANTHER" id="PTHR34309">
    <property type="entry name" value="SLR1406 PROTEIN"/>
    <property type="match status" value="1"/>
</dbReference>
<dbReference type="InterPro" id="IPR052517">
    <property type="entry name" value="GlcG_carb_metab_protein"/>
</dbReference>
<dbReference type="Proteomes" id="UP001169764">
    <property type="component" value="Unassembled WGS sequence"/>
</dbReference>
<keyword evidence="2" id="KW-1185">Reference proteome</keyword>
<sequence length="141" mass="14031">MILNLAAAHIILTAALADAREREAKPLGIIVLDAGGHPLAFAREDGASLFRFDIARAKAMGALGMGADTREIAVRAAGNPAFFTSVAIATGGQLALSPGGVLLRDEAGAIIGAIGVSGDTPDQDEACAMAGIAALSHGAEA</sequence>
<dbReference type="SUPFAM" id="SSF143744">
    <property type="entry name" value="GlcG-like"/>
    <property type="match status" value="1"/>
</dbReference>
<dbReference type="EMBL" id="JAUOTP010000003">
    <property type="protein sequence ID" value="MDO6414151.1"/>
    <property type="molecule type" value="Genomic_DNA"/>
</dbReference>